<dbReference type="RefSeq" id="XP_009524215.1">
    <property type="nucleotide sequence ID" value="XM_009525920.1"/>
</dbReference>
<dbReference type="GeneID" id="20663248"/>
<keyword evidence="2" id="KW-1185">Reference proteome</keyword>
<gene>
    <name evidence="1" type="ORF">PHYSODRAFT_557536</name>
</gene>
<dbReference type="Proteomes" id="UP000002640">
    <property type="component" value="Unassembled WGS sequence"/>
</dbReference>
<evidence type="ECO:0000313" key="1">
    <source>
        <dbReference type="EMBL" id="EGZ21498.1"/>
    </source>
</evidence>
<protein>
    <submittedName>
        <fullName evidence="1">Uncharacterized protein</fullName>
    </submittedName>
</protein>
<reference evidence="1 2" key="1">
    <citation type="journal article" date="2006" name="Science">
        <title>Phytophthora genome sequences uncover evolutionary origins and mechanisms of pathogenesis.</title>
        <authorList>
            <person name="Tyler B.M."/>
            <person name="Tripathy S."/>
            <person name="Zhang X."/>
            <person name="Dehal P."/>
            <person name="Jiang R.H."/>
            <person name="Aerts A."/>
            <person name="Arredondo F.D."/>
            <person name="Baxter L."/>
            <person name="Bensasson D."/>
            <person name="Beynon J.L."/>
            <person name="Chapman J."/>
            <person name="Damasceno C.M."/>
            <person name="Dorrance A.E."/>
            <person name="Dou D."/>
            <person name="Dickerman A.W."/>
            <person name="Dubchak I.L."/>
            <person name="Garbelotto M."/>
            <person name="Gijzen M."/>
            <person name="Gordon S.G."/>
            <person name="Govers F."/>
            <person name="Grunwald N.J."/>
            <person name="Huang W."/>
            <person name="Ivors K.L."/>
            <person name="Jones R.W."/>
            <person name="Kamoun S."/>
            <person name="Krampis K."/>
            <person name="Lamour K.H."/>
            <person name="Lee M.K."/>
            <person name="McDonald W.H."/>
            <person name="Medina M."/>
            <person name="Meijer H.J."/>
            <person name="Nordberg E.K."/>
            <person name="Maclean D.J."/>
            <person name="Ospina-Giraldo M.D."/>
            <person name="Morris P.F."/>
            <person name="Phuntumart V."/>
            <person name="Putnam N.H."/>
            <person name="Rash S."/>
            <person name="Rose J.K."/>
            <person name="Sakihama Y."/>
            <person name="Salamov A.A."/>
            <person name="Savidor A."/>
            <person name="Scheuring C.F."/>
            <person name="Smith B.M."/>
            <person name="Sobral B.W."/>
            <person name="Terry A."/>
            <person name="Torto-Alalibo T.A."/>
            <person name="Win J."/>
            <person name="Xu Z."/>
            <person name="Zhang H."/>
            <person name="Grigoriev I.V."/>
            <person name="Rokhsar D.S."/>
            <person name="Boore J.L."/>
        </authorList>
    </citation>
    <scope>NUCLEOTIDE SEQUENCE [LARGE SCALE GENOMIC DNA]</scope>
    <source>
        <strain evidence="1 2">P6497</strain>
    </source>
</reference>
<dbReference type="InParanoid" id="G4Z3D5"/>
<dbReference type="SMR" id="G4Z3D5"/>
<proteinExistence type="predicted"/>
<feature type="non-terminal residue" evidence="1">
    <location>
        <position position="275"/>
    </location>
</feature>
<dbReference type="InterPro" id="IPR011990">
    <property type="entry name" value="TPR-like_helical_dom_sf"/>
</dbReference>
<dbReference type="Gene3D" id="1.25.40.10">
    <property type="entry name" value="Tetratricopeptide repeat domain"/>
    <property type="match status" value="1"/>
</dbReference>
<name>G4Z3D5_PHYSP</name>
<dbReference type="KEGG" id="psoj:PHYSODRAFT_557536"/>
<dbReference type="SUPFAM" id="SSF48452">
    <property type="entry name" value="TPR-like"/>
    <property type="match status" value="1"/>
</dbReference>
<evidence type="ECO:0000313" key="2">
    <source>
        <dbReference type="Proteomes" id="UP000002640"/>
    </source>
</evidence>
<sequence>MERMGNFEAQQQLLEYALESCTDNSDRRSGAVDGSSVETLFDKADLSPLFPAQLTRVNASKIHFHLAMAAMENGNWFESKKHFEELLATEELPQSTVVVAEATRDYVYVLLQCKLPSLALRTCEHHLLKWEERSTGSTALLSAIMVHLYKADALLCLERVDECYEYLKFIVEPKIQQQLHQRGPASASDAISHEVAACHTQLLNNLAVVTVCRSGVDAAISLLQGGLQQYPDCLAFKFNLVLLLWRKNEKASACCVWAKARGWNLQSGAPSQASR</sequence>
<dbReference type="EMBL" id="JH159153">
    <property type="protein sequence ID" value="EGZ21498.1"/>
    <property type="molecule type" value="Genomic_DNA"/>
</dbReference>
<dbReference type="AlphaFoldDB" id="G4Z3D5"/>
<organism evidence="1 2">
    <name type="scientific">Phytophthora sojae (strain P6497)</name>
    <name type="common">Soybean stem and root rot agent</name>
    <name type="synonym">Phytophthora megasperma f. sp. glycines</name>
    <dbReference type="NCBI Taxonomy" id="1094619"/>
    <lineage>
        <taxon>Eukaryota</taxon>
        <taxon>Sar</taxon>
        <taxon>Stramenopiles</taxon>
        <taxon>Oomycota</taxon>
        <taxon>Peronosporomycetes</taxon>
        <taxon>Peronosporales</taxon>
        <taxon>Peronosporaceae</taxon>
        <taxon>Phytophthora</taxon>
    </lineage>
</organism>
<accession>G4Z3D5</accession>